<gene>
    <name evidence="1" type="ORF">FHW16_003625</name>
</gene>
<keyword evidence="2" id="KW-1185">Reference proteome</keyword>
<comment type="caution">
    <text evidence="1">The sequence shown here is derived from an EMBL/GenBank/DDBJ whole genome shotgun (WGS) entry which is preliminary data.</text>
</comment>
<evidence type="ECO:0000313" key="2">
    <source>
        <dbReference type="Proteomes" id="UP000549052"/>
    </source>
</evidence>
<sequence>MSLAANAMSLKDPGIVNQRMDCSVLRHYQQHLLR</sequence>
<dbReference type="AlphaFoldDB" id="A0A839ER89"/>
<dbReference type="Proteomes" id="UP000549052">
    <property type="component" value="Unassembled WGS sequence"/>
</dbReference>
<reference evidence="1 2" key="1">
    <citation type="submission" date="2020-07" db="EMBL/GenBank/DDBJ databases">
        <title>Genomic Encyclopedia of Type Strains, Phase IV (KMG-V): Genome sequencing to study the core and pangenomes of soil and plant-associated prokaryotes.</title>
        <authorList>
            <person name="Whitman W."/>
        </authorList>
    </citation>
    <scope>NUCLEOTIDE SEQUENCE [LARGE SCALE GENOMIC DNA]</scope>
    <source>
        <strain evidence="1 2">AN3</strain>
    </source>
</reference>
<accession>A0A839ER89</accession>
<name>A0A839ER89_9HYPH</name>
<evidence type="ECO:0000313" key="1">
    <source>
        <dbReference type="EMBL" id="MBA8879906.1"/>
    </source>
</evidence>
<proteinExistence type="predicted"/>
<organism evidence="1 2">
    <name type="scientific">Phyllobacterium myrsinacearum</name>
    <dbReference type="NCBI Taxonomy" id="28101"/>
    <lineage>
        <taxon>Bacteria</taxon>
        <taxon>Pseudomonadati</taxon>
        <taxon>Pseudomonadota</taxon>
        <taxon>Alphaproteobacteria</taxon>
        <taxon>Hyphomicrobiales</taxon>
        <taxon>Phyllobacteriaceae</taxon>
        <taxon>Phyllobacterium</taxon>
    </lineage>
</organism>
<protein>
    <submittedName>
        <fullName evidence="1">Uncharacterized protein</fullName>
    </submittedName>
</protein>
<dbReference type="EMBL" id="JACGXN010000006">
    <property type="protein sequence ID" value="MBA8879906.1"/>
    <property type="molecule type" value="Genomic_DNA"/>
</dbReference>